<dbReference type="RefSeq" id="WP_090634269.1">
    <property type="nucleotide sequence ID" value="NZ_FOCP01000026.1"/>
</dbReference>
<dbReference type="InterPro" id="IPR019993">
    <property type="entry name" value="RecB_nuclease_TM0106_put"/>
</dbReference>
<name>A0A1H8HU61_9PROT</name>
<gene>
    <name evidence="2" type="ORF">SAMN05216325_12636</name>
</gene>
<sequence length="483" mass="55145">MMHPPDLPLIKPSDAKSWSLCARRVWLDNKGEFDLQPLEDAFEQLVIELGLAHEQSILQRLSNAMEIHIATSPEDTSRLMANRVPVIYQAQLLNEIDGIIGLPDFLILHESGQYQAADAKLSLSEEKKEIQVQLGIYRRLLGSGLPAIVFLGDGDQAFIGDEANVTANQFVTEMREILSSEDEPLVRYSHSKCRACPYYTHCKPPFEEKEELSLLYSIQGRAANGLESAGIDTISKLASSEPNSIPDVPYLKGYDKKHRAVLQAKSYLSGKIFQLNPVVLPEGHWIHFDIEDNPLTGNGEKHVYLWGFLVPDFSGNNGHESFEYVWTDRDEEDKQGWHQFLDQIEGYKQQYPDLILAHYSSHERSTIRAYAKRYGMEDHPTVAYLLGDESPLFDLQKPVLDNLVLPLQGYGLKDICKHRDLVNFQWQDEESGSQWSVVQFNRFLAEPGAEIRTRLKHEILGYNRDDVTATRRLEEWLRANFMS</sequence>
<reference evidence="2 3" key="1">
    <citation type="submission" date="2016-10" db="EMBL/GenBank/DDBJ databases">
        <authorList>
            <person name="de Groot N.N."/>
        </authorList>
    </citation>
    <scope>NUCLEOTIDE SEQUENCE [LARGE SCALE GENOMIC DNA]</scope>
    <source>
        <strain evidence="2 3">Nm22</strain>
    </source>
</reference>
<dbReference type="InterPro" id="IPR012337">
    <property type="entry name" value="RNaseH-like_sf"/>
</dbReference>
<dbReference type="Pfam" id="PF13482">
    <property type="entry name" value="RNase_H_2"/>
    <property type="match status" value="1"/>
</dbReference>
<dbReference type="Gene3D" id="3.90.320.10">
    <property type="match status" value="1"/>
</dbReference>
<evidence type="ECO:0000313" key="3">
    <source>
        <dbReference type="Proteomes" id="UP000199459"/>
    </source>
</evidence>
<organism evidence="2 3">
    <name type="scientific">Nitrosomonas marina</name>
    <dbReference type="NCBI Taxonomy" id="917"/>
    <lineage>
        <taxon>Bacteria</taxon>
        <taxon>Pseudomonadati</taxon>
        <taxon>Pseudomonadota</taxon>
        <taxon>Betaproteobacteria</taxon>
        <taxon>Nitrosomonadales</taxon>
        <taxon>Nitrosomonadaceae</taxon>
        <taxon>Nitrosomonas</taxon>
    </lineage>
</organism>
<protein>
    <recommendedName>
        <fullName evidence="1">YprB ribonuclease H-like domain-containing protein</fullName>
    </recommendedName>
</protein>
<dbReference type="EMBL" id="FOCP01000026">
    <property type="protein sequence ID" value="SEN59699.1"/>
    <property type="molecule type" value="Genomic_DNA"/>
</dbReference>
<feature type="domain" description="YprB ribonuclease H-like" evidence="1">
    <location>
        <begin position="287"/>
        <end position="477"/>
    </location>
</feature>
<dbReference type="AlphaFoldDB" id="A0A1H8HU61"/>
<dbReference type="OrthoDB" id="3274988at2"/>
<evidence type="ECO:0000259" key="1">
    <source>
        <dbReference type="Pfam" id="PF13482"/>
    </source>
</evidence>
<dbReference type="Proteomes" id="UP000199459">
    <property type="component" value="Unassembled WGS sequence"/>
</dbReference>
<dbReference type="SUPFAM" id="SSF53098">
    <property type="entry name" value="Ribonuclease H-like"/>
    <property type="match status" value="1"/>
</dbReference>
<evidence type="ECO:0000313" key="2">
    <source>
        <dbReference type="EMBL" id="SEN59699.1"/>
    </source>
</evidence>
<dbReference type="NCBIfam" id="TIGR03491">
    <property type="entry name" value="TM0106 family RecB-like putative nuclease"/>
    <property type="match status" value="1"/>
</dbReference>
<dbReference type="InterPro" id="IPR011604">
    <property type="entry name" value="PDDEXK-like_dom_sf"/>
</dbReference>
<dbReference type="InterPro" id="IPR038720">
    <property type="entry name" value="YprB_RNase_H-like_dom"/>
</dbReference>
<accession>A0A1H8HU61</accession>
<proteinExistence type="predicted"/>